<keyword evidence="3" id="KW-0614">Plasmid</keyword>
<organism evidence="3">
    <name type="scientific">Streptomyces violaceoruber</name>
    <dbReference type="NCBI Taxonomy" id="1935"/>
    <lineage>
        <taxon>Bacteria</taxon>
        <taxon>Bacillati</taxon>
        <taxon>Actinomycetota</taxon>
        <taxon>Actinomycetes</taxon>
        <taxon>Kitasatosporales</taxon>
        <taxon>Streptomycetaceae</taxon>
        <taxon>Streptomyces</taxon>
        <taxon>Streptomyces violaceoruber group</taxon>
    </lineage>
</organism>
<feature type="compositionally biased region" description="Pro residues" evidence="1">
    <location>
        <begin position="1"/>
        <end position="17"/>
    </location>
</feature>
<sequence>MTDQPQPPLPDFPPQPQQQPELPTTVETASAPAPAEKKRPGNKVIIGAAAAIIAVIVGTGVVVVQAVNDGDDKPAAAATKSSAPAEDPATTVADEPEPDPEPTFTTPTADDFTIELRTTSRQCFGSAGCNITVEPQLSYTGFSDDLDPDAVYQITYEIKGDDSGPILKTAELSDQTTLNYTPTSLSTKSSGTKLSVKITDIIETGV</sequence>
<reference evidence="3" key="2">
    <citation type="submission" date="2002-12" db="EMBL/GenBank/DDBJ databases">
        <title>Complete nucleotide sequence of the linear plasmid pSV2 from Streptomyces violaceoruber SANK95570.</title>
        <authorList>
            <person name="Spatz K."/>
            <person name="Scholz C.J."/>
            <person name="Redenbach M."/>
        </authorList>
    </citation>
    <scope>NUCLEOTIDE SEQUENCE</scope>
    <source>
        <strain evidence="3">SANK95570</strain>
        <plasmid evidence="3">pSV2</plasmid>
    </source>
</reference>
<geneLocation type="plasmid" evidence="3">
    <name>pSV2</name>
</geneLocation>
<protein>
    <submittedName>
        <fullName evidence="3">Uncharacterized protein</fullName>
    </submittedName>
</protein>
<feature type="region of interest" description="Disordered" evidence="1">
    <location>
        <begin position="1"/>
        <end position="42"/>
    </location>
</feature>
<keyword evidence="2" id="KW-1133">Transmembrane helix</keyword>
<dbReference type="AlphaFoldDB" id="Q849D3"/>
<feature type="compositionally biased region" description="Low complexity" evidence="1">
    <location>
        <begin position="75"/>
        <end position="85"/>
    </location>
</feature>
<feature type="region of interest" description="Disordered" evidence="1">
    <location>
        <begin position="73"/>
        <end position="107"/>
    </location>
</feature>
<keyword evidence="2" id="KW-0472">Membrane</keyword>
<feature type="transmembrane region" description="Helical" evidence="2">
    <location>
        <begin position="44"/>
        <end position="64"/>
    </location>
</feature>
<accession>Q849D3</accession>
<evidence type="ECO:0000313" key="3">
    <source>
        <dbReference type="EMBL" id="AAO50191.1"/>
    </source>
</evidence>
<name>Q849D3_STRVN</name>
<dbReference type="EMBL" id="AY211023">
    <property type="protein sequence ID" value="AAO50191.1"/>
    <property type="molecule type" value="Genomic_DNA"/>
</dbReference>
<dbReference type="RefSeq" id="WP_011116946.1">
    <property type="nucleotide sequence ID" value="NC_004934.1"/>
</dbReference>
<evidence type="ECO:0000256" key="1">
    <source>
        <dbReference type="SAM" id="MobiDB-lite"/>
    </source>
</evidence>
<keyword evidence="2" id="KW-0812">Transmembrane</keyword>
<proteinExistence type="predicted"/>
<evidence type="ECO:0000256" key="2">
    <source>
        <dbReference type="SAM" id="Phobius"/>
    </source>
</evidence>
<reference evidence="3" key="1">
    <citation type="journal article" date="2002" name="FEMS Microbiol. Lett.">
        <title>Characterization of the Streptomyces violaceoruber SANK95570 plasmids pSV1 and pSV2.</title>
        <authorList>
            <person name="Spatz K."/>
            <person name="Kohn H."/>
            <person name="Redenbach M."/>
        </authorList>
    </citation>
    <scope>NUCLEOTIDE SEQUENCE</scope>
    <source>
        <strain evidence="3">SANK95570</strain>
        <plasmid evidence="3">pSV2</plasmid>
    </source>
</reference>
<gene>
    <name evidence="3" type="primary">pSV2.107c</name>
</gene>